<dbReference type="Pfam" id="PF08346">
    <property type="entry name" value="AntA"/>
    <property type="match status" value="1"/>
</dbReference>
<dbReference type="EMBL" id="CP017606">
    <property type="protein sequence ID" value="ATW30073.1"/>
    <property type="molecule type" value="Genomic_DNA"/>
</dbReference>
<gene>
    <name evidence="5" type="ORF">BJP41_06760</name>
    <name evidence="2" type="ORF">CJJ18_02465</name>
    <name evidence="3" type="ORF">CJJ18_08790</name>
    <name evidence="4" type="ORF">CJJ18_10110</name>
</gene>
<evidence type="ECO:0000313" key="6">
    <source>
        <dbReference type="Proteomes" id="UP000230008"/>
    </source>
</evidence>
<evidence type="ECO:0000259" key="1">
    <source>
        <dbReference type="Pfam" id="PF08346"/>
    </source>
</evidence>
<organism evidence="5 6">
    <name type="scientific">Candidatus Williamhamiltonella defendens</name>
    <dbReference type="NCBI Taxonomy" id="138072"/>
    <lineage>
        <taxon>Bacteria</taxon>
        <taxon>Pseudomonadati</taxon>
        <taxon>Pseudomonadota</taxon>
        <taxon>Gammaproteobacteria</taxon>
        <taxon>Enterobacterales</taxon>
        <taxon>Enterobacteriaceae</taxon>
        <taxon>aphid secondary symbionts</taxon>
        <taxon>Candidatus Williamhamiltonella</taxon>
    </lineage>
</organism>
<evidence type="ECO:0000313" key="2">
    <source>
        <dbReference type="EMBL" id="ASV33141.1"/>
    </source>
</evidence>
<evidence type="ECO:0000313" key="3">
    <source>
        <dbReference type="EMBL" id="ASV34054.1"/>
    </source>
</evidence>
<dbReference type="EMBL" id="CP022932">
    <property type="protein sequence ID" value="ASV34054.1"/>
    <property type="molecule type" value="Genomic_DNA"/>
</dbReference>
<name>A0A2D3T8H1_9ENTR</name>
<sequence length="140" mass="16478">MSQTHPLIAIKAHLINGKTVQTVNARDLYHFLEVRLSFSTWMKNHINRYEWVDNTDYLVFTHSGPHAGRPFKDYVLTLEKAKEMTMLTCTEKGHELREYLMNVDKEPFESLNDPAELRRLLLTYTDKVRALENRLNEILS</sequence>
<dbReference type="AlphaFoldDB" id="A0A2D3T8H1"/>
<evidence type="ECO:0000313" key="4">
    <source>
        <dbReference type="EMBL" id="ASV34240.1"/>
    </source>
</evidence>
<dbReference type="EMBL" id="CP022932">
    <property type="protein sequence ID" value="ASV34240.1"/>
    <property type="molecule type" value="Genomic_DNA"/>
</dbReference>
<feature type="domain" description="AntA/AntB antirepressor" evidence="1">
    <location>
        <begin position="23"/>
        <end position="88"/>
    </location>
</feature>
<evidence type="ECO:0000313" key="5">
    <source>
        <dbReference type="EMBL" id="ATW30073.1"/>
    </source>
</evidence>
<accession>A0A2D3T8H1</accession>
<dbReference type="RefSeq" id="WP_095033984.1">
    <property type="nucleotide sequence ID" value="NZ_CADIJH010000080.1"/>
</dbReference>
<dbReference type="Proteomes" id="UP000792865">
    <property type="component" value="Chromosome"/>
</dbReference>
<proteinExistence type="predicted"/>
<dbReference type="EMBL" id="CP022932">
    <property type="protein sequence ID" value="ASV33141.1"/>
    <property type="molecule type" value="Genomic_DNA"/>
</dbReference>
<protein>
    <submittedName>
        <fullName evidence="2">Phage antirepressor Ant</fullName>
    </submittedName>
</protein>
<dbReference type="Proteomes" id="UP000230008">
    <property type="component" value="Chromosome"/>
</dbReference>
<reference evidence="2" key="2">
    <citation type="submission" date="2017-08" db="EMBL/GenBank/DDBJ databases">
        <title>Genome sequence of Candidatus Hamiltonella defensa from Acyrthosiphon pisum strain MI47.</title>
        <authorList>
            <person name="Patel V.A."/>
            <person name="Chevignon G."/>
            <person name="Russell J.A."/>
            <person name="Oliver K.M."/>
        </authorList>
    </citation>
    <scope>NUCLEOTIDE SEQUENCE</scope>
    <source>
        <strain evidence="2">MI47</strain>
    </source>
</reference>
<reference evidence="6" key="3">
    <citation type="submission" date="2017-11" db="EMBL/GenBank/DDBJ databases">
        <title>PacBio sequencing of new strain of the secondary endosymbiont Candidatus Hamiltonella defensa.</title>
        <authorList>
            <person name="Strand M.R."/>
            <person name="Oliver K."/>
        </authorList>
    </citation>
    <scope>NUCLEOTIDE SEQUENCE [LARGE SCALE GENOMIC DNA]</scope>
    <source>
        <strain evidence="6">A2C</strain>
    </source>
</reference>
<dbReference type="InterPro" id="IPR013557">
    <property type="entry name" value="AntA/B_antirep"/>
</dbReference>
<reference evidence="5" key="4">
    <citation type="journal article" date="2018" name="Genome Biol. Evol.">
        <title>Culture-Facilitated Comparative Genomics of the Facultative Symbiont Hamiltonella defensa.</title>
        <authorList>
            <person name="Chevignon G."/>
            <person name="Boyd B.M."/>
            <person name="Brandt J.W."/>
            <person name="Oliver K.M."/>
            <person name="Strand M.R."/>
        </authorList>
    </citation>
    <scope>NUCLEOTIDE SEQUENCE</scope>
    <source>
        <strain evidence="5">A2C</strain>
    </source>
</reference>
<reference evidence="6" key="1">
    <citation type="submission" date="2016-10" db="EMBL/GenBank/DDBJ databases">
        <authorList>
            <person name="Chevignon G."/>
        </authorList>
    </citation>
    <scope>NUCLEOTIDE SEQUENCE [LARGE SCALE GENOMIC DNA]</scope>
    <source>
        <strain evidence="6">A2C</strain>
    </source>
</reference>